<gene>
    <name evidence="9" type="ORF">H8923_10400</name>
</gene>
<dbReference type="Proteomes" id="UP000609849">
    <property type="component" value="Unassembled WGS sequence"/>
</dbReference>
<dbReference type="InterPro" id="IPR003416">
    <property type="entry name" value="MgtC/SapB/SrpB/YhiD_fam"/>
</dbReference>
<protein>
    <submittedName>
        <fullName evidence="9">MgtC/SapB family protein</fullName>
    </submittedName>
</protein>
<dbReference type="PANTHER" id="PTHR33778:SF1">
    <property type="entry name" value="MAGNESIUM TRANSPORTER YHID-RELATED"/>
    <property type="match status" value="1"/>
</dbReference>
<evidence type="ECO:0000256" key="6">
    <source>
        <dbReference type="ARBA" id="ARBA00023136"/>
    </source>
</evidence>
<evidence type="ECO:0000313" key="10">
    <source>
        <dbReference type="Proteomes" id="UP000609849"/>
    </source>
</evidence>
<organism evidence="9 10">
    <name type="scientific">Romboutsia faecis</name>
    <dbReference type="NCBI Taxonomy" id="2764597"/>
    <lineage>
        <taxon>Bacteria</taxon>
        <taxon>Bacillati</taxon>
        <taxon>Bacillota</taxon>
        <taxon>Clostridia</taxon>
        <taxon>Peptostreptococcales</taxon>
        <taxon>Peptostreptococcaceae</taxon>
        <taxon>Romboutsia</taxon>
    </lineage>
</organism>
<keyword evidence="10" id="KW-1185">Reference proteome</keyword>
<dbReference type="RefSeq" id="WP_153924591.1">
    <property type="nucleotide sequence ID" value="NZ_JACRWE010000004.1"/>
</dbReference>
<feature type="transmembrane region" description="Helical" evidence="7">
    <location>
        <begin position="12"/>
        <end position="29"/>
    </location>
</feature>
<reference evidence="9 10" key="1">
    <citation type="submission" date="2020-08" db="EMBL/GenBank/DDBJ databases">
        <authorList>
            <person name="Liu C."/>
            <person name="Sun Q."/>
        </authorList>
    </citation>
    <scope>NUCLEOTIDE SEQUENCE [LARGE SCALE GENOMIC DNA]</scope>
    <source>
        <strain evidence="9 10">NSJ-18</strain>
    </source>
</reference>
<evidence type="ECO:0000256" key="7">
    <source>
        <dbReference type="SAM" id="Phobius"/>
    </source>
</evidence>
<feature type="transmembrane region" description="Helical" evidence="7">
    <location>
        <begin position="75"/>
        <end position="93"/>
    </location>
</feature>
<dbReference type="EMBL" id="JACRWE010000004">
    <property type="protein sequence ID" value="MBC5997173.1"/>
    <property type="molecule type" value="Genomic_DNA"/>
</dbReference>
<sequence length="224" mass="24574">MNDYILAQLEYIVRVLVAGFCGAMIGYERKNKLKEAGIRTHFIVALTSALIIIISKYGFYDILGTPGIGLDPARVAAQVVSGVGFLGAGLIFVRNQSISGLTTAAGMWATSGIGLAIGCGLYLLGIVSSIIILIAQFLLHRSRWWIKLPIAEQLRIKIRNTSDSVTSIEDTLKNDKIDIINMKVNNLDGFFLEVIIYAKLPKGYNKSNLIKLFNDNPLVKTLEI</sequence>
<evidence type="ECO:0000256" key="3">
    <source>
        <dbReference type="ARBA" id="ARBA00022475"/>
    </source>
</evidence>
<evidence type="ECO:0000256" key="5">
    <source>
        <dbReference type="ARBA" id="ARBA00022989"/>
    </source>
</evidence>
<dbReference type="InterPro" id="IPR049177">
    <property type="entry name" value="MgtC_SapB_SrpB_YhiD_N"/>
</dbReference>
<name>A0ABR7JQJ3_9FIRM</name>
<comment type="similarity">
    <text evidence="2">Belongs to the MgtC/SapB family.</text>
</comment>
<comment type="subcellular location">
    <subcellularLocation>
        <location evidence="1">Cell membrane</location>
        <topology evidence="1">Multi-pass membrane protein</topology>
    </subcellularLocation>
</comment>
<feature type="domain" description="MgtC/SapB/SrpB/YhiD N-terminal" evidence="8">
    <location>
        <begin position="16"/>
        <end position="141"/>
    </location>
</feature>
<keyword evidence="4 7" id="KW-0812">Transmembrane</keyword>
<accession>A0ABR7JQJ3</accession>
<comment type="caution">
    <text evidence="9">The sequence shown here is derived from an EMBL/GenBank/DDBJ whole genome shotgun (WGS) entry which is preliminary data.</text>
</comment>
<evidence type="ECO:0000313" key="9">
    <source>
        <dbReference type="EMBL" id="MBC5997173.1"/>
    </source>
</evidence>
<evidence type="ECO:0000256" key="4">
    <source>
        <dbReference type="ARBA" id="ARBA00022692"/>
    </source>
</evidence>
<keyword evidence="6 7" id="KW-0472">Membrane</keyword>
<proteinExistence type="inferred from homology"/>
<evidence type="ECO:0000256" key="2">
    <source>
        <dbReference type="ARBA" id="ARBA00009298"/>
    </source>
</evidence>
<dbReference type="Pfam" id="PF02308">
    <property type="entry name" value="MgtC"/>
    <property type="match status" value="1"/>
</dbReference>
<feature type="transmembrane region" description="Helical" evidence="7">
    <location>
        <begin position="41"/>
        <end position="63"/>
    </location>
</feature>
<evidence type="ECO:0000259" key="8">
    <source>
        <dbReference type="Pfam" id="PF02308"/>
    </source>
</evidence>
<evidence type="ECO:0000256" key="1">
    <source>
        <dbReference type="ARBA" id="ARBA00004651"/>
    </source>
</evidence>
<feature type="transmembrane region" description="Helical" evidence="7">
    <location>
        <begin position="113"/>
        <end position="139"/>
    </location>
</feature>
<keyword evidence="5 7" id="KW-1133">Transmembrane helix</keyword>
<dbReference type="PRINTS" id="PR01837">
    <property type="entry name" value="MGTCSAPBPROT"/>
</dbReference>
<dbReference type="PANTHER" id="PTHR33778">
    <property type="entry name" value="PROTEIN MGTC"/>
    <property type="match status" value="1"/>
</dbReference>
<keyword evidence="3" id="KW-1003">Cell membrane</keyword>